<dbReference type="GO" id="GO:0007605">
    <property type="term" value="P:sensory perception of sound"/>
    <property type="evidence" value="ECO:0007669"/>
    <property type="project" value="Ensembl"/>
</dbReference>
<evidence type="ECO:0000313" key="10">
    <source>
        <dbReference type="Proteomes" id="UP000261380"/>
    </source>
</evidence>
<dbReference type="InterPro" id="IPR006187">
    <property type="entry name" value="Claudin"/>
</dbReference>
<accession>A0A3B5LB57</accession>
<keyword evidence="2 8" id="KW-0796">Tight junction</keyword>
<proteinExistence type="inferred from homology"/>
<organism evidence="9 10">
    <name type="scientific">Xiphophorus couchianus</name>
    <name type="common">Monterrey platyfish</name>
    <dbReference type="NCBI Taxonomy" id="32473"/>
    <lineage>
        <taxon>Eukaryota</taxon>
        <taxon>Metazoa</taxon>
        <taxon>Chordata</taxon>
        <taxon>Craniata</taxon>
        <taxon>Vertebrata</taxon>
        <taxon>Euteleostomi</taxon>
        <taxon>Actinopterygii</taxon>
        <taxon>Neopterygii</taxon>
        <taxon>Teleostei</taxon>
        <taxon>Neoteleostei</taxon>
        <taxon>Acanthomorphata</taxon>
        <taxon>Ovalentaria</taxon>
        <taxon>Atherinomorphae</taxon>
        <taxon>Cyprinodontiformes</taxon>
        <taxon>Poeciliidae</taxon>
        <taxon>Poeciliinae</taxon>
        <taxon>Xiphophorus</taxon>
    </lineage>
</organism>
<dbReference type="Gene3D" id="1.20.140.150">
    <property type="match status" value="1"/>
</dbReference>
<dbReference type="PRINTS" id="PR01385">
    <property type="entry name" value="CLAUDIN14"/>
</dbReference>
<name>A0A3B5LB57_9TELE</name>
<dbReference type="GO" id="GO:0045198">
    <property type="term" value="P:establishment of epithelial cell apical/basal polarity"/>
    <property type="evidence" value="ECO:0007669"/>
    <property type="project" value="Ensembl"/>
</dbReference>
<evidence type="ECO:0000256" key="4">
    <source>
        <dbReference type="ARBA" id="ARBA00022692"/>
    </source>
</evidence>
<dbReference type="GO" id="GO:0048840">
    <property type="term" value="P:otolith development"/>
    <property type="evidence" value="ECO:0007669"/>
    <property type="project" value="Ensembl"/>
</dbReference>
<evidence type="ECO:0000313" key="9">
    <source>
        <dbReference type="Ensembl" id="ENSXCOP00000007740.1"/>
    </source>
</evidence>
<keyword evidence="4 8" id="KW-0812">Transmembrane</keyword>
<dbReference type="STRING" id="32473.ENSXCOP00000007740"/>
<dbReference type="Proteomes" id="UP000261380">
    <property type="component" value="Unplaced"/>
</dbReference>
<feature type="transmembrane region" description="Helical" evidence="8">
    <location>
        <begin position="79"/>
        <end position="98"/>
    </location>
</feature>
<dbReference type="PROSITE" id="PS01346">
    <property type="entry name" value="CLAUDIN"/>
    <property type="match status" value="1"/>
</dbReference>
<dbReference type="InterPro" id="IPR004031">
    <property type="entry name" value="PMP22/EMP/MP20/Claudin"/>
</dbReference>
<dbReference type="GO" id="GO:0048793">
    <property type="term" value="P:pronephros development"/>
    <property type="evidence" value="ECO:0007669"/>
    <property type="project" value="Ensembl"/>
</dbReference>
<evidence type="ECO:0000256" key="5">
    <source>
        <dbReference type="ARBA" id="ARBA00022949"/>
    </source>
</evidence>
<dbReference type="Ensembl" id="ENSXCOT00000007837.1">
    <property type="protein sequence ID" value="ENSXCOP00000007740.1"/>
    <property type="gene ID" value="ENSXCOG00000005948.1"/>
</dbReference>
<dbReference type="GO" id="GO:0005886">
    <property type="term" value="C:plasma membrane"/>
    <property type="evidence" value="ECO:0007669"/>
    <property type="project" value="UniProtKB-SubCell"/>
</dbReference>
<keyword evidence="5 8" id="KW-0965">Cell junction</keyword>
<protein>
    <recommendedName>
        <fullName evidence="8">Claudin</fullName>
    </recommendedName>
</protein>
<keyword evidence="7 8" id="KW-0472">Membrane</keyword>
<dbReference type="GO" id="GO:0060271">
    <property type="term" value="P:cilium assembly"/>
    <property type="evidence" value="ECO:0007669"/>
    <property type="project" value="Ensembl"/>
</dbReference>
<dbReference type="GO" id="GO:0005923">
    <property type="term" value="C:bicellular tight junction"/>
    <property type="evidence" value="ECO:0007669"/>
    <property type="project" value="UniProtKB-SubCell"/>
</dbReference>
<keyword evidence="6 8" id="KW-1133">Transmembrane helix</keyword>
<dbReference type="PRINTS" id="PR01077">
    <property type="entry name" value="CLAUDIN"/>
</dbReference>
<evidence type="ECO:0000256" key="3">
    <source>
        <dbReference type="ARBA" id="ARBA00022475"/>
    </source>
</evidence>
<keyword evidence="3 8" id="KW-1003">Cell membrane</keyword>
<feature type="transmembrane region" description="Helical" evidence="8">
    <location>
        <begin position="6"/>
        <end position="27"/>
    </location>
</feature>
<reference evidence="9" key="2">
    <citation type="submission" date="2025-09" db="UniProtKB">
        <authorList>
            <consortium name="Ensembl"/>
        </authorList>
    </citation>
    <scope>IDENTIFICATION</scope>
</reference>
<dbReference type="GO" id="GO:0005198">
    <property type="term" value="F:structural molecule activity"/>
    <property type="evidence" value="ECO:0007669"/>
    <property type="project" value="InterPro"/>
</dbReference>
<dbReference type="GO" id="GO:0090136">
    <property type="term" value="P:epithelial cell-cell adhesion"/>
    <property type="evidence" value="ECO:0007669"/>
    <property type="project" value="Ensembl"/>
</dbReference>
<comment type="caution">
    <text evidence="8">Lacks conserved residue(s) required for the propagation of feature annotation.</text>
</comment>
<evidence type="ECO:0000256" key="1">
    <source>
        <dbReference type="ARBA" id="ARBA00008295"/>
    </source>
</evidence>
<dbReference type="InterPro" id="IPR017974">
    <property type="entry name" value="Claudin_CS"/>
</dbReference>
<evidence type="ECO:0000256" key="8">
    <source>
        <dbReference type="RuleBase" id="RU060637"/>
    </source>
</evidence>
<dbReference type="Pfam" id="PF00822">
    <property type="entry name" value="PMP22_Claudin"/>
    <property type="match status" value="1"/>
</dbReference>
<dbReference type="GO" id="GO:0034332">
    <property type="term" value="P:adherens junction organization"/>
    <property type="evidence" value="ECO:0007669"/>
    <property type="project" value="Ensembl"/>
</dbReference>
<dbReference type="GO" id="GO:0060876">
    <property type="term" value="P:semicircular canal formation"/>
    <property type="evidence" value="ECO:0007669"/>
    <property type="project" value="Ensembl"/>
</dbReference>
<dbReference type="GeneTree" id="ENSGT00940000160672"/>
<keyword evidence="10" id="KW-1185">Reference proteome</keyword>
<evidence type="ECO:0000256" key="6">
    <source>
        <dbReference type="ARBA" id="ARBA00022989"/>
    </source>
</evidence>
<comment type="subcellular location">
    <subcellularLocation>
        <location evidence="8">Cell junction</location>
        <location evidence="8">Tight junction</location>
    </subcellularLocation>
    <subcellularLocation>
        <location evidence="8">Cell membrane</location>
        <topology evidence="8">Multi-pass membrane protein</topology>
    </subcellularLocation>
</comment>
<comment type="similarity">
    <text evidence="1 8">Belongs to the claudin family.</text>
</comment>
<dbReference type="PANTHER" id="PTHR12002">
    <property type="entry name" value="CLAUDIN"/>
    <property type="match status" value="1"/>
</dbReference>
<comment type="function">
    <text evidence="8">Claudins function as major constituents of the tight junction complexes that regulate the permeability of epithelia.</text>
</comment>
<evidence type="ECO:0000256" key="7">
    <source>
        <dbReference type="ARBA" id="ARBA00023136"/>
    </source>
</evidence>
<reference evidence="9" key="1">
    <citation type="submission" date="2025-08" db="UniProtKB">
        <authorList>
            <consortium name="Ensembl"/>
        </authorList>
    </citation>
    <scope>IDENTIFICATION</scope>
</reference>
<sequence>MANKGLQILGFALALMGVIGLIVGTILPQWKMSAFVGSNIITAVSMYEGLWMSCAFQSTGQIQCKVYDSMLQLNSALQATRALMVVSIIVVVAGMGAACMGMKCTNCGGDDQVKKAKIAMTGGIIILLGEGLPVGGCSNCSLLKYKM</sequence>
<dbReference type="AlphaFoldDB" id="A0A3B5LB57"/>
<evidence type="ECO:0000256" key="2">
    <source>
        <dbReference type="ARBA" id="ARBA00022427"/>
    </source>
</evidence>